<dbReference type="Pfam" id="PF13472">
    <property type="entry name" value="Lipase_GDSL_2"/>
    <property type="match status" value="1"/>
</dbReference>
<name>A0ABU1TYR3_9BACL</name>
<keyword evidence="3" id="KW-1185">Reference proteome</keyword>
<dbReference type="Gene3D" id="3.40.50.1110">
    <property type="entry name" value="SGNH hydrolase"/>
    <property type="match status" value="1"/>
</dbReference>
<dbReference type="Proteomes" id="UP001258181">
    <property type="component" value="Unassembled WGS sequence"/>
</dbReference>
<comment type="caution">
    <text evidence="2">The sequence shown here is derived from an EMBL/GenBank/DDBJ whole genome shotgun (WGS) entry which is preliminary data.</text>
</comment>
<organism evidence="2 3">
    <name type="scientific">Fictibacillus barbaricus</name>
    <dbReference type="NCBI Taxonomy" id="182136"/>
    <lineage>
        <taxon>Bacteria</taxon>
        <taxon>Bacillati</taxon>
        <taxon>Bacillota</taxon>
        <taxon>Bacilli</taxon>
        <taxon>Bacillales</taxon>
        <taxon>Fictibacillaceae</taxon>
        <taxon>Fictibacillus</taxon>
    </lineage>
</organism>
<dbReference type="InterPro" id="IPR013830">
    <property type="entry name" value="SGNH_hydro"/>
</dbReference>
<evidence type="ECO:0000259" key="1">
    <source>
        <dbReference type="Pfam" id="PF13472"/>
    </source>
</evidence>
<evidence type="ECO:0000313" key="3">
    <source>
        <dbReference type="Proteomes" id="UP001258181"/>
    </source>
</evidence>
<dbReference type="SUPFAM" id="SSF52266">
    <property type="entry name" value="SGNH hydrolase"/>
    <property type="match status" value="1"/>
</dbReference>
<dbReference type="RefSeq" id="WP_310257631.1">
    <property type="nucleotide sequence ID" value="NZ_JAVDWA010000002.1"/>
</dbReference>
<sequence length="218" mass="25029">MPKKTREFDWILTAIGDSLTVGVGAPLLGKGYVGRYVSFTEELFNKQILVNNFAITGLTSKEILNSLRDKKVIRSIRKSKMILITAGGNDLIQAGIKYLLTFEENPLYEALNNCKKNINKIFKFIFKIKRNSKEPFLVRICSLYNPYSNFQPAVKWVNLFNKYIKTFEKFPCVKVGDLYDAFKGREKELVSFDTVHPNKKGYQVIAVVLYELGFSELE</sequence>
<feature type="domain" description="SGNH hydrolase-type esterase" evidence="1">
    <location>
        <begin position="14"/>
        <end position="204"/>
    </location>
</feature>
<evidence type="ECO:0000313" key="2">
    <source>
        <dbReference type="EMBL" id="MDR7072339.1"/>
    </source>
</evidence>
<dbReference type="EMBL" id="JAVDWA010000002">
    <property type="protein sequence ID" value="MDR7072339.1"/>
    <property type="molecule type" value="Genomic_DNA"/>
</dbReference>
<gene>
    <name evidence="2" type="ORF">J2X07_001316</name>
</gene>
<accession>A0ABU1TYR3</accession>
<reference evidence="2 3" key="1">
    <citation type="submission" date="2023-07" db="EMBL/GenBank/DDBJ databases">
        <title>Sorghum-associated microbial communities from plants grown in Nebraska, USA.</title>
        <authorList>
            <person name="Schachtman D."/>
        </authorList>
    </citation>
    <scope>NUCLEOTIDE SEQUENCE [LARGE SCALE GENOMIC DNA]</scope>
    <source>
        <strain evidence="2 3">BE211</strain>
    </source>
</reference>
<proteinExistence type="predicted"/>
<dbReference type="InterPro" id="IPR036514">
    <property type="entry name" value="SGNH_hydro_sf"/>
</dbReference>
<protein>
    <submittedName>
        <fullName evidence="2">Lysophospholipase L1-like esterase</fullName>
    </submittedName>
</protein>